<dbReference type="EMBL" id="JAWDGP010001755">
    <property type="protein sequence ID" value="KAK3788558.1"/>
    <property type="molecule type" value="Genomic_DNA"/>
</dbReference>
<evidence type="ECO:0000256" key="1">
    <source>
        <dbReference type="SAM" id="MobiDB-lite"/>
    </source>
</evidence>
<organism evidence="2 3">
    <name type="scientific">Elysia crispata</name>
    <name type="common">lettuce slug</name>
    <dbReference type="NCBI Taxonomy" id="231223"/>
    <lineage>
        <taxon>Eukaryota</taxon>
        <taxon>Metazoa</taxon>
        <taxon>Spiralia</taxon>
        <taxon>Lophotrochozoa</taxon>
        <taxon>Mollusca</taxon>
        <taxon>Gastropoda</taxon>
        <taxon>Heterobranchia</taxon>
        <taxon>Euthyneura</taxon>
        <taxon>Panpulmonata</taxon>
        <taxon>Sacoglossa</taxon>
        <taxon>Placobranchoidea</taxon>
        <taxon>Plakobranchidae</taxon>
        <taxon>Elysia</taxon>
    </lineage>
</organism>
<evidence type="ECO:0000313" key="3">
    <source>
        <dbReference type="Proteomes" id="UP001283361"/>
    </source>
</evidence>
<keyword evidence="3" id="KW-1185">Reference proteome</keyword>
<accession>A0AAE1AJ19</accession>
<feature type="region of interest" description="Disordered" evidence="1">
    <location>
        <begin position="22"/>
        <end position="57"/>
    </location>
</feature>
<feature type="compositionally biased region" description="Low complexity" evidence="1">
    <location>
        <begin position="35"/>
        <end position="57"/>
    </location>
</feature>
<evidence type="ECO:0000313" key="2">
    <source>
        <dbReference type="EMBL" id="KAK3788558.1"/>
    </source>
</evidence>
<feature type="compositionally biased region" description="Polar residues" evidence="1">
    <location>
        <begin position="283"/>
        <end position="300"/>
    </location>
</feature>
<protein>
    <submittedName>
        <fullName evidence="2">Uncharacterized protein</fullName>
    </submittedName>
</protein>
<reference evidence="2" key="1">
    <citation type="journal article" date="2023" name="G3 (Bethesda)">
        <title>A reference genome for the long-term kleptoplast-retaining sea slug Elysia crispata morphotype clarki.</title>
        <authorList>
            <person name="Eastman K.E."/>
            <person name="Pendleton A.L."/>
            <person name="Shaikh M.A."/>
            <person name="Suttiyut T."/>
            <person name="Ogas R."/>
            <person name="Tomko P."/>
            <person name="Gavelis G."/>
            <person name="Widhalm J.R."/>
            <person name="Wisecaver J.H."/>
        </authorList>
    </citation>
    <scope>NUCLEOTIDE SEQUENCE</scope>
    <source>
        <strain evidence="2">ECLA1</strain>
    </source>
</reference>
<comment type="caution">
    <text evidence="2">The sequence shown here is derived from an EMBL/GenBank/DDBJ whole genome shotgun (WGS) entry which is preliminary data.</text>
</comment>
<proteinExistence type="predicted"/>
<dbReference type="AlphaFoldDB" id="A0AAE1AJ19"/>
<gene>
    <name evidence="2" type="ORF">RRG08_030257</name>
</gene>
<sequence length="387" mass="41070">MTIPQGDSRGATSVSERRKVTFEGDHPAVGQQHPTTTNTTTTTSNTTTASSTTTTSISTAKAGHVAAGSSTYALTSSASSDSSTASSQLTTAASTATASVIGSYGAGTHSVNPAYDLTPEQEHGALTLHHICCKSSSIAQAQFSYHPTDGDTSLPRLHTSLDSYTKSQEDDKRLRQQANQLLNAVSSVGAGTSNATKSTFSVPSQDLQKSPLPLLNFFIPDDSLHSSSFSSSVSSFSDRSRKVSLNLPRPNKSQLLDSQCSDRVRRYSQPQKSAYQRVPSDDPSPTHNRFSSDFTLSSQVGGEEGEIGQASRQPQAIETHSHNAQVHATFGNIQDTSFGGACPVSSALPTTQAASPCSRRRVKLFVQLLKIPGRFDRQAAGLDQIRN</sequence>
<feature type="region of interest" description="Disordered" evidence="1">
    <location>
        <begin position="240"/>
        <end position="314"/>
    </location>
</feature>
<name>A0AAE1AJ19_9GAST</name>
<dbReference type="Proteomes" id="UP001283361">
    <property type="component" value="Unassembled WGS sequence"/>
</dbReference>